<accession>A0A0K8MD54</accession>
<organism evidence="1 2">
    <name type="scientific">Caedimonas varicaedens</name>
    <dbReference type="NCBI Taxonomy" id="1629334"/>
    <lineage>
        <taxon>Bacteria</taxon>
        <taxon>Pseudomonadati</taxon>
        <taxon>Pseudomonadota</taxon>
        <taxon>Alphaproteobacteria</taxon>
        <taxon>Holosporales</taxon>
        <taxon>Caedimonadaceae</taxon>
        <taxon>Caedimonas</taxon>
    </lineage>
</organism>
<gene>
    <name evidence="1" type="ORF">Cva_00796</name>
</gene>
<comment type="caution">
    <text evidence="1">The sequence shown here is derived from an EMBL/GenBank/DDBJ whole genome shotgun (WGS) entry which is preliminary data.</text>
</comment>
<dbReference type="AlphaFoldDB" id="A0A0K8MD54"/>
<reference evidence="1 2" key="1">
    <citation type="submission" date="2015-03" db="EMBL/GenBank/DDBJ databases">
        <title>Caedibacter varicaedens, whole genome shotgun sequence.</title>
        <authorList>
            <person name="Suzuki H."/>
            <person name="Dapper A.L."/>
            <person name="Gibson A.K."/>
            <person name="Jackson C."/>
            <person name="Lee H."/>
            <person name="Pejaver V.R."/>
            <person name="Doak T."/>
            <person name="Lynch M."/>
        </authorList>
    </citation>
    <scope>NUCLEOTIDE SEQUENCE [LARGE SCALE GENOMIC DNA]</scope>
</reference>
<protein>
    <submittedName>
        <fullName evidence="1">Uncharacterized protein</fullName>
    </submittedName>
</protein>
<keyword evidence="2" id="KW-1185">Reference proteome</keyword>
<proteinExistence type="predicted"/>
<dbReference type="Proteomes" id="UP000036771">
    <property type="component" value="Unassembled WGS sequence"/>
</dbReference>
<dbReference type="STRING" id="1629334.Cva_00796"/>
<name>A0A0K8MD54_9PROT</name>
<evidence type="ECO:0000313" key="2">
    <source>
        <dbReference type="Proteomes" id="UP000036771"/>
    </source>
</evidence>
<sequence length="63" mass="7189">MLKNSIGQFDPKIKTKTLTASPNVLEGLAYIRQRNEELVEALDHSVERFEQLLAFYQADAYSS</sequence>
<evidence type="ECO:0000313" key="1">
    <source>
        <dbReference type="EMBL" id="GAO98148.1"/>
    </source>
</evidence>
<dbReference type="EMBL" id="BBVC01000026">
    <property type="protein sequence ID" value="GAO98148.1"/>
    <property type="molecule type" value="Genomic_DNA"/>
</dbReference>